<dbReference type="InterPro" id="IPR032675">
    <property type="entry name" value="LRR_dom_sf"/>
</dbReference>
<comment type="subcellular location">
    <subcellularLocation>
        <location evidence="1">Secreted</location>
        <location evidence="1">Cell wall</location>
    </subcellularLocation>
</comment>
<dbReference type="AlphaFoldDB" id="A0AA37S8L8"/>
<dbReference type="InterPro" id="IPR051648">
    <property type="entry name" value="CWI-Assembly_Regulator"/>
</dbReference>
<dbReference type="PANTHER" id="PTHR31018">
    <property type="entry name" value="SPORULATION-SPECIFIC PROTEIN-RELATED"/>
    <property type="match status" value="1"/>
</dbReference>
<protein>
    <recommendedName>
        <fullName evidence="6">Bacterial repeat domain-containing protein</fullName>
    </recommendedName>
</protein>
<dbReference type="GO" id="GO:0030313">
    <property type="term" value="C:cell envelope"/>
    <property type="evidence" value="ECO:0007669"/>
    <property type="project" value="UniProtKB-SubCell"/>
</dbReference>
<proteinExistence type="predicted"/>
<sequence>MSNQYSRGVLLLLLFILGGCQLKVSTEGGRGNVTSASGLINCGVSGNQCSVDYSEYAGSQTSYTEYLYAQAERGYRFSHWSGDCSGSAVCSVKLSKTSGNKAVSAVFVEEPLSEEKDLVSFKFLKADNPTLPSDVSGDIDPNTHNVTLAVPTGVNLQSLVANFEITGVDVTVNDASQESSVTINDFSDSLYYQVVAEDDSKQGYLVSVSQVDYQAKALSSFKFSMQDNAGFEQDSIGEIDEQNHAIKLLVAKDVDVSSLIARFETSGQTVTVNGIEQYSGVTANNYTSDLTYRVTAYDNSVQDYVISVSESNCLEQPWQGNYTITSAQDIEALMGYTSVTGTLSIGSSSTPSTGLTNVTGLECLNTLGTLNVAANPDLTNLDGLSGVTKITGNLSIYNNPSLTSISGLENLATVANITISNNASLPNLNGLEKVGQVSDVDLYGLATLTDLSAIANLHVTSKMKLRSLTALETLPVFTNLANPLWLEIIGNTKLTSLAGFEQLTQASILNISQNDSLTNLTGLSGLTSATSFGLVSNANLESLVGVEKLSVLTTLTVQGNLRLSSFDGLSGLNSIFSGLTLIDNSSLSDLSALTNLTSLSGNVTVRGNDVLPNFTGLDNVSTGLSTLTIDNNDGLENLQGLASVPSATKVIIKNNDVLANLQGLNGLTTTSLLQLENNPSLASLAGLDALTKVNGRVALLNNDGMFSTSGASALQTISGDFDIERNNRLTHIDGFEQLTSVGATSIRLNNDLVNLDGFLSVTEIKGSLEINGNTRLLDLFGMGNVVSIGTSSSHDLNIRGGALDHLSLRSLESVAGDLLVDNTSLVDFDLPQLCSVGQNFQVTENGALCTSKIETVRDQVVNCSGIGGTVTITNNMTCN</sequence>
<evidence type="ECO:0000256" key="5">
    <source>
        <dbReference type="ARBA" id="ARBA00023180"/>
    </source>
</evidence>
<dbReference type="Gene3D" id="2.60.40.2340">
    <property type="match status" value="2"/>
</dbReference>
<organism evidence="7 8">
    <name type="scientific">Litoribrevibacter albus</name>
    <dbReference type="NCBI Taxonomy" id="1473156"/>
    <lineage>
        <taxon>Bacteria</taxon>
        <taxon>Pseudomonadati</taxon>
        <taxon>Pseudomonadota</taxon>
        <taxon>Gammaproteobacteria</taxon>
        <taxon>Oceanospirillales</taxon>
        <taxon>Oceanospirillaceae</taxon>
        <taxon>Litoribrevibacter</taxon>
    </lineage>
</organism>
<keyword evidence="2" id="KW-0134">Cell wall</keyword>
<comment type="caution">
    <text evidence="7">The sequence shown here is derived from an EMBL/GenBank/DDBJ whole genome shotgun (WGS) entry which is preliminary data.</text>
</comment>
<dbReference type="Pfam" id="PF18998">
    <property type="entry name" value="Flg_new_2"/>
    <property type="match status" value="1"/>
</dbReference>
<evidence type="ECO:0000256" key="1">
    <source>
        <dbReference type="ARBA" id="ARBA00004191"/>
    </source>
</evidence>
<evidence type="ECO:0000256" key="3">
    <source>
        <dbReference type="ARBA" id="ARBA00022525"/>
    </source>
</evidence>
<evidence type="ECO:0000313" key="7">
    <source>
        <dbReference type="EMBL" id="GLQ30451.1"/>
    </source>
</evidence>
<dbReference type="InterPro" id="IPR044060">
    <property type="entry name" value="Bacterial_rp_domain"/>
</dbReference>
<evidence type="ECO:0000313" key="8">
    <source>
        <dbReference type="Proteomes" id="UP001161389"/>
    </source>
</evidence>
<keyword evidence="5" id="KW-0325">Glycoprotein</keyword>
<accession>A0AA37S8L8</accession>
<dbReference type="RefSeq" id="WP_284379326.1">
    <property type="nucleotide sequence ID" value="NZ_BSNM01000003.1"/>
</dbReference>
<dbReference type="EMBL" id="BSNM01000003">
    <property type="protein sequence ID" value="GLQ30451.1"/>
    <property type="molecule type" value="Genomic_DNA"/>
</dbReference>
<dbReference type="PROSITE" id="PS51257">
    <property type="entry name" value="PROKAR_LIPOPROTEIN"/>
    <property type="match status" value="1"/>
</dbReference>
<dbReference type="InterPro" id="IPR036941">
    <property type="entry name" value="Rcpt_L-dom_sf"/>
</dbReference>
<keyword evidence="8" id="KW-1185">Reference proteome</keyword>
<evidence type="ECO:0000256" key="4">
    <source>
        <dbReference type="ARBA" id="ARBA00022729"/>
    </source>
</evidence>
<keyword evidence="3" id="KW-0964">Secreted</keyword>
<dbReference type="SUPFAM" id="SSF52058">
    <property type="entry name" value="L domain-like"/>
    <property type="match status" value="4"/>
</dbReference>
<dbReference type="PANTHER" id="PTHR31018:SF3">
    <property type="entry name" value="RECEPTOR PROTEIN-TYROSINE KINASE"/>
    <property type="match status" value="1"/>
</dbReference>
<dbReference type="Gene3D" id="3.80.10.10">
    <property type="entry name" value="Ribonuclease Inhibitor"/>
    <property type="match status" value="1"/>
</dbReference>
<keyword evidence="4" id="KW-0732">Signal</keyword>
<name>A0AA37S8L8_9GAMM</name>
<dbReference type="Gene3D" id="3.80.20.20">
    <property type="entry name" value="Receptor L-domain"/>
    <property type="match status" value="2"/>
</dbReference>
<feature type="domain" description="Bacterial repeat" evidence="6">
    <location>
        <begin position="54"/>
        <end position="109"/>
    </location>
</feature>
<evidence type="ECO:0000259" key="6">
    <source>
        <dbReference type="Pfam" id="PF18998"/>
    </source>
</evidence>
<reference evidence="7" key="1">
    <citation type="journal article" date="2014" name="Int. J. Syst. Evol. Microbiol.">
        <title>Complete genome sequence of Corynebacterium casei LMG S-19264T (=DSM 44701T), isolated from a smear-ripened cheese.</title>
        <authorList>
            <consortium name="US DOE Joint Genome Institute (JGI-PGF)"/>
            <person name="Walter F."/>
            <person name="Albersmeier A."/>
            <person name="Kalinowski J."/>
            <person name="Ruckert C."/>
        </authorList>
    </citation>
    <scope>NUCLEOTIDE SEQUENCE</scope>
    <source>
        <strain evidence="7">NBRC 110071</strain>
    </source>
</reference>
<dbReference type="Proteomes" id="UP001161389">
    <property type="component" value="Unassembled WGS sequence"/>
</dbReference>
<reference evidence="7" key="2">
    <citation type="submission" date="2023-01" db="EMBL/GenBank/DDBJ databases">
        <title>Draft genome sequence of Litoribrevibacter albus strain NBRC 110071.</title>
        <authorList>
            <person name="Sun Q."/>
            <person name="Mori K."/>
        </authorList>
    </citation>
    <scope>NUCLEOTIDE SEQUENCE</scope>
    <source>
        <strain evidence="7">NBRC 110071</strain>
    </source>
</reference>
<evidence type="ECO:0000256" key="2">
    <source>
        <dbReference type="ARBA" id="ARBA00022512"/>
    </source>
</evidence>
<gene>
    <name evidence="7" type="ORF">GCM10007876_09290</name>
</gene>